<dbReference type="AlphaFoldDB" id="A0A183U6H9"/>
<keyword evidence="2" id="KW-1185">Reference proteome</keyword>
<accession>A0A183U6H9</accession>
<protein>
    <submittedName>
        <fullName evidence="3">Lectin_legB domain-containing protein</fullName>
    </submittedName>
</protein>
<evidence type="ECO:0000313" key="1">
    <source>
        <dbReference type="EMBL" id="VDM29816.1"/>
    </source>
</evidence>
<proteinExistence type="predicted"/>
<dbReference type="Proteomes" id="UP000050794">
    <property type="component" value="Unassembled WGS sequence"/>
</dbReference>
<dbReference type="WBParaSite" id="TCNE_0000409901-mRNA-1">
    <property type="protein sequence ID" value="TCNE_0000409901-mRNA-1"/>
    <property type="gene ID" value="TCNE_0000409901"/>
</dbReference>
<gene>
    <name evidence="1" type="ORF">TCNE_LOCUS4099</name>
</gene>
<dbReference type="EMBL" id="UYWY01006259">
    <property type="protein sequence ID" value="VDM29816.1"/>
    <property type="molecule type" value="Genomic_DNA"/>
</dbReference>
<name>A0A183U6H9_TOXCA</name>
<reference evidence="1 2" key="2">
    <citation type="submission" date="2018-11" db="EMBL/GenBank/DDBJ databases">
        <authorList>
            <consortium name="Pathogen Informatics"/>
        </authorList>
    </citation>
    <scope>NUCLEOTIDE SEQUENCE [LARGE SCALE GENOMIC DNA]</scope>
</reference>
<organism evidence="2 3">
    <name type="scientific">Toxocara canis</name>
    <name type="common">Canine roundworm</name>
    <dbReference type="NCBI Taxonomy" id="6265"/>
    <lineage>
        <taxon>Eukaryota</taxon>
        <taxon>Metazoa</taxon>
        <taxon>Ecdysozoa</taxon>
        <taxon>Nematoda</taxon>
        <taxon>Chromadorea</taxon>
        <taxon>Rhabditida</taxon>
        <taxon>Spirurina</taxon>
        <taxon>Ascaridomorpha</taxon>
        <taxon>Ascaridoidea</taxon>
        <taxon>Toxocaridae</taxon>
        <taxon>Toxocara</taxon>
    </lineage>
</organism>
<evidence type="ECO:0000313" key="3">
    <source>
        <dbReference type="WBParaSite" id="TCNE_0000409901-mRNA-1"/>
    </source>
</evidence>
<evidence type="ECO:0000313" key="2">
    <source>
        <dbReference type="Proteomes" id="UP000050794"/>
    </source>
</evidence>
<reference evidence="3" key="1">
    <citation type="submission" date="2016-06" db="UniProtKB">
        <authorList>
            <consortium name="WormBaseParasite"/>
        </authorList>
    </citation>
    <scope>IDENTIFICATION</scope>
</reference>
<sequence>MNGLHMEQQHTWILKNSLNSEVVKCLPNWTIYCAIAVLPSASRSSRMQNDNTGFRGDGIAFAVAALYYSSAEAPNADIRYTYGEIV</sequence>